<keyword evidence="2" id="KW-0472">Membrane</keyword>
<dbReference type="Gene3D" id="3.10.450.40">
    <property type="match status" value="1"/>
</dbReference>
<dbReference type="Pfam" id="PF03413">
    <property type="entry name" value="PepSY"/>
    <property type="match status" value="1"/>
</dbReference>
<sequence>MKGLKTMQAKTSKPWLIPVIVAAVIVIASLLYFQLQVTGEEQQTPAEIQAQLERVYGGKVLSMEQQQDSFLVELEKEDGIYEIEANATYGNVTQITRLTTTETTEPTTTPTDTEEPSEPQQPESRLTEEQAVELALKEVSGTLEDVDFEDSEQGGFYLIEIEQPGQGDEDGQEATVQIQAITGEVLSIVWDD</sequence>
<evidence type="ECO:0000313" key="4">
    <source>
        <dbReference type="EMBL" id="PJK17146.1"/>
    </source>
</evidence>
<evidence type="ECO:0000256" key="2">
    <source>
        <dbReference type="SAM" id="Phobius"/>
    </source>
</evidence>
<evidence type="ECO:0000313" key="5">
    <source>
        <dbReference type="Proteomes" id="UP000228680"/>
    </source>
</evidence>
<evidence type="ECO:0000256" key="1">
    <source>
        <dbReference type="SAM" id="MobiDB-lite"/>
    </source>
</evidence>
<proteinExistence type="predicted"/>
<keyword evidence="5" id="KW-1185">Reference proteome</keyword>
<reference evidence="4 5" key="1">
    <citation type="submission" date="2017-10" db="EMBL/GenBank/DDBJ databases">
        <title>Draft genome of Chryseomicrobium casticus sp. nov.</title>
        <authorList>
            <person name="Chakraborty R."/>
            <person name="Saha T."/>
        </authorList>
    </citation>
    <scope>NUCLEOTIDE SEQUENCE [LARGE SCALE GENOMIC DNA]</scope>
    <source>
        <strain evidence="4 5">ET03</strain>
    </source>
</reference>
<protein>
    <recommendedName>
        <fullName evidence="3">PepSY domain-containing protein</fullName>
    </recommendedName>
</protein>
<keyword evidence="2" id="KW-0812">Transmembrane</keyword>
<feature type="compositionally biased region" description="Low complexity" evidence="1">
    <location>
        <begin position="99"/>
        <end position="111"/>
    </location>
</feature>
<dbReference type="RefSeq" id="WP_100353689.1">
    <property type="nucleotide sequence ID" value="NZ_PCGR01000002.1"/>
</dbReference>
<evidence type="ECO:0000259" key="3">
    <source>
        <dbReference type="Pfam" id="PF03413"/>
    </source>
</evidence>
<accession>A0A2M9F110</accession>
<keyword evidence="2" id="KW-1133">Transmembrane helix</keyword>
<dbReference type="AlphaFoldDB" id="A0A2M9F110"/>
<organism evidence="4 5">
    <name type="scientific">Chryseomicrobium excrementi</name>
    <dbReference type="NCBI Taxonomy" id="2041346"/>
    <lineage>
        <taxon>Bacteria</taxon>
        <taxon>Bacillati</taxon>
        <taxon>Bacillota</taxon>
        <taxon>Bacilli</taxon>
        <taxon>Bacillales</taxon>
        <taxon>Caryophanaceae</taxon>
        <taxon>Chryseomicrobium</taxon>
    </lineage>
</organism>
<dbReference type="EMBL" id="PCGR01000002">
    <property type="protein sequence ID" value="PJK17146.1"/>
    <property type="molecule type" value="Genomic_DNA"/>
</dbReference>
<dbReference type="InterPro" id="IPR025711">
    <property type="entry name" value="PepSY"/>
</dbReference>
<comment type="caution">
    <text evidence="4">The sequence shown here is derived from an EMBL/GenBank/DDBJ whole genome shotgun (WGS) entry which is preliminary data.</text>
</comment>
<gene>
    <name evidence="4" type="ORF">CQS04_08335</name>
</gene>
<dbReference type="Proteomes" id="UP000228680">
    <property type="component" value="Unassembled WGS sequence"/>
</dbReference>
<feature type="transmembrane region" description="Helical" evidence="2">
    <location>
        <begin position="15"/>
        <end position="35"/>
    </location>
</feature>
<feature type="domain" description="PepSY" evidence="3">
    <location>
        <begin position="125"/>
        <end position="188"/>
    </location>
</feature>
<dbReference type="OrthoDB" id="2476750at2"/>
<name>A0A2M9F110_9BACL</name>
<feature type="region of interest" description="Disordered" evidence="1">
    <location>
        <begin position="98"/>
        <end position="128"/>
    </location>
</feature>